<dbReference type="EMBL" id="UINC01032250">
    <property type="protein sequence ID" value="SVB19598.1"/>
    <property type="molecule type" value="Genomic_DNA"/>
</dbReference>
<protein>
    <submittedName>
        <fullName evidence="1">Uncharacterized protein</fullName>
    </submittedName>
</protein>
<name>A0A382C0L1_9ZZZZ</name>
<reference evidence="1" key="1">
    <citation type="submission" date="2018-05" db="EMBL/GenBank/DDBJ databases">
        <authorList>
            <person name="Lanie J.A."/>
            <person name="Ng W.-L."/>
            <person name="Kazmierczak K.M."/>
            <person name="Andrzejewski T.M."/>
            <person name="Davidsen T.M."/>
            <person name="Wayne K.J."/>
            <person name="Tettelin H."/>
            <person name="Glass J.I."/>
            <person name="Rusch D."/>
            <person name="Podicherti R."/>
            <person name="Tsui H.-C.T."/>
            <person name="Winkler M.E."/>
        </authorList>
    </citation>
    <scope>NUCLEOTIDE SEQUENCE</scope>
</reference>
<accession>A0A382C0L1</accession>
<organism evidence="1">
    <name type="scientific">marine metagenome</name>
    <dbReference type="NCBI Taxonomy" id="408172"/>
    <lineage>
        <taxon>unclassified sequences</taxon>
        <taxon>metagenomes</taxon>
        <taxon>ecological metagenomes</taxon>
    </lineage>
</organism>
<evidence type="ECO:0000313" key="1">
    <source>
        <dbReference type="EMBL" id="SVB19598.1"/>
    </source>
</evidence>
<proteinExistence type="predicted"/>
<dbReference type="PROSITE" id="PS51257">
    <property type="entry name" value="PROKAR_LIPOPROTEIN"/>
    <property type="match status" value="1"/>
</dbReference>
<gene>
    <name evidence="1" type="ORF">METZ01_LOCUS172452</name>
</gene>
<feature type="non-terminal residue" evidence="1">
    <location>
        <position position="67"/>
    </location>
</feature>
<dbReference type="AlphaFoldDB" id="A0A382C0L1"/>
<sequence>MNKHKLYIIHIIAITVLCACSPVETNKLERTHQSVIEIAPNQKILVSLEYVGKEPFKAKWNKTHDYI</sequence>